<dbReference type="WBParaSite" id="HPLM_0000532701-mRNA-1">
    <property type="protein sequence ID" value="HPLM_0000532701-mRNA-1"/>
    <property type="gene ID" value="HPLM_0000532701"/>
</dbReference>
<accession>A0A0N4W5Q9</accession>
<keyword evidence="3" id="KW-1185">Reference proteome</keyword>
<dbReference type="EMBL" id="UZAF01016320">
    <property type="protein sequence ID" value="VDO25602.1"/>
    <property type="molecule type" value="Genomic_DNA"/>
</dbReference>
<evidence type="ECO:0000313" key="4">
    <source>
        <dbReference type="WBParaSite" id="HPLM_0000532701-mRNA-1"/>
    </source>
</evidence>
<protein>
    <submittedName>
        <fullName evidence="2 4">Uncharacterized protein</fullName>
    </submittedName>
</protein>
<dbReference type="AlphaFoldDB" id="A0A0N4W5Q9"/>
<keyword evidence="1" id="KW-0472">Membrane</keyword>
<organism evidence="4">
    <name type="scientific">Haemonchus placei</name>
    <name type="common">Barber's pole worm</name>
    <dbReference type="NCBI Taxonomy" id="6290"/>
    <lineage>
        <taxon>Eukaryota</taxon>
        <taxon>Metazoa</taxon>
        <taxon>Ecdysozoa</taxon>
        <taxon>Nematoda</taxon>
        <taxon>Chromadorea</taxon>
        <taxon>Rhabditida</taxon>
        <taxon>Rhabditina</taxon>
        <taxon>Rhabditomorpha</taxon>
        <taxon>Strongyloidea</taxon>
        <taxon>Trichostrongylidae</taxon>
        <taxon>Haemonchus</taxon>
    </lineage>
</organism>
<evidence type="ECO:0000313" key="3">
    <source>
        <dbReference type="Proteomes" id="UP000268014"/>
    </source>
</evidence>
<evidence type="ECO:0000313" key="2">
    <source>
        <dbReference type="EMBL" id="VDO25602.1"/>
    </source>
</evidence>
<name>A0A0N4W5Q9_HAEPC</name>
<evidence type="ECO:0000256" key="1">
    <source>
        <dbReference type="SAM" id="Phobius"/>
    </source>
</evidence>
<feature type="transmembrane region" description="Helical" evidence="1">
    <location>
        <begin position="21"/>
        <end position="42"/>
    </location>
</feature>
<keyword evidence="1" id="KW-0812">Transmembrane</keyword>
<reference evidence="2 3" key="2">
    <citation type="submission" date="2018-11" db="EMBL/GenBank/DDBJ databases">
        <authorList>
            <consortium name="Pathogen Informatics"/>
        </authorList>
    </citation>
    <scope>NUCLEOTIDE SEQUENCE [LARGE SCALE GENOMIC DNA]</scope>
    <source>
        <strain evidence="2 3">MHpl1</strain>
    </source>
</reference>
<proteinExistence type="predicted"/>
<reference evidence="4" key="1">
    <citation type="submission" date="2017-02" db="UniProtKB">
        <authorList>
            <consortium name="WormBaseParasite"/>
        </authorList>
    </citation>
    <scope>IDENTIFICATION</scope>
</reference>
<keyword evidence="1" id="KW-1133">Transmembrane helix</keyword>
<dbReference type="Proteomes" id="UP000268014">
    <property type="component" value="Unassembled WGS sequence"/>
</dbReference>
<gene>
    <name evidence="2" type="ORF">HPLM_LOCUS5319</name>
</gene>
<sequence>MRSSNGWAEAEEMQCTFRILELLYMVWTALLGLSFFMTPLNIEVPLTNLVDGPFSLLNESQVVNPLKELSSMGKAQPIIHIVLGRLEHSRSGQALRFS</sequence>